<evidence type="ECO:0000313" key="1">
    <source>
        <dbReference type="WBParaSite" id="HPLM_0001582601-mRNA-1"/>
    </source>
</evidence>
<organism evidence="1">
    <name type="scientific">Haemonchus placei</name>
    <name type="common">Barber's pole worm</name>
    <dbReference type="NCBI Taxonomy" id="6290"/>
    <lineage>
        <taxon>Eukaryota</taxon>
        <taxon>Metazoa</taxon>
        <taxon>Ecdysozoa</taxon>
        <taxon>Nematoda</taxon>
        <taxon>Chromadorea</taxon>
        <taxon>Rhabditida</taxon>
        <taxon>Rhabditina</taxon>
        <taxon>Rhabditomorpha</taxon>
        <taxon>Strongyloidea</taxon>
        <taxon>Trichostrongylidae</taxon>
        <taxon>Haemonchus</taxon>
    </lineage>
</organism>
<reference evidence="1" key="1">
    <citation type="submission" date="2017-02" db="UniProtKB">
        <authorList>
            <consortium name="WormBaseParasite"/>
        </authorList>
    </citation>
    <scope>IDENTIFICATION</scope>
</reference>
<proteinExistence type="predicted"/>
<name>A0A0N4WVU0_HAEPC</name>
<dbReference type="AlphaFoldDB" id="A0A0N4WVU0"/>
<protein>
    <submittedName>
        <fullName evidence="1">Uncharacterized protein</fullName>
    </submittedName>
</protein>
<accession>A0A0N4WVU0</accession>
<dbReference type="WBParaSite" id="HPLM_0001582601-mRNA-1">
    <property type="protein sequence ID" value="HPLM_0001582601-mRNA-1"/>
    <property type="gene ID" value="HPLM_0001582601"/>
</dbReference>
<sequence length="82" mass="9728">MVNWIAECLALTEINGGHILVKCFRKFHIFFSSTNNSHQFVNHKSCLLHSILRLFDYIRELPPSPLKFFHFIFSIEKKNTFD</sequence>